<accession>A0A6S7BZT0</accession>
<gene>
    <name evidence="2" type="ORF">LMG26788_00498</name>
</gene>
<feature type="transmembrane region" description="Helical" evidence="1">
    <location>
        <begin position="56"/>
        <end position="82"/>
    </location>
</feature>
<dbReference type="AlphaFoldDB" id="A0A6S7BZT0"/>
<feature type="transmembrane region" description="Helical" evidence="1">
    <location>
        <begin position="15"/>
        <end position="36"/>
    </location>
</feature>
<evidence type="ECO:0000313" key="3">
    <source>
        <dbReference type="Proteomes" id="UP000494203"/>
    </source>
</evidence>
<reference evidence="2 3" key="1">
    <citation type="submission" date="2020-04" db="EMBL/GenBank/DDBJ databases">
        <authorList>
            <person name="De Canck E."/>
        </authorList>
    </citation>
    <scope>NUCLEOTIDE SEQUENCE [LARGE SCALE GENOMIC DNA]</scope>
    <source>
        <strain evidence="2 3">LMG 26788</strain>
    </source>
</reference>
<evidence type="ECO:0000256" key="1">
    <source>
        <dbReference type="SAM" id="Phobius"/>
    </source>
</evidence>
<keyword evidence="3" id="KW-1185">Reference proteome</keyword>
<dbReference type="Proteomes" id="UP000494203">
    <property type="component" value="Unassembled WGS sequence"/>
</dbReference>
<keyword evidence="1" id="KW-1133">Transmembrane helix</keyword>
<evidence type="ECO:0008006" key="4">
    <source>
        <dbReference type="Google" id="ProtNLM"/>
    </source>
</evidence>
<dbReference type="Pfam" id="PF10011">
    <property type="entry name" value="DUF2254"/>
    <property type="match status" value="1"/>
</dbReference>
<sequence>MARWRWLLLQFTRKLWVRATLIGALGILAAMAATLAERYMPWDLPGSISAEAVDSILSIIASSMLAVTTFSLSIMTSAFGAATNTVTPRATVLLIQDGITQNVLSTFIGSFLFSMVALVVLKTGAYGPRGRLVLFVVTVGIIVLIVIALLRWINHLMLLGRVGETTDRVERATRAAIEARLDEPFLGGRELRGAGRAAPQGAEAVRAGTTGYVQFIDMAALQDEGERAGRPLHVPAIPGTFVYPDTVLAWLGAPDAATGTETRTEAQSDPEADAAARAERIRQAFSVGTRRSYDQDPRFGIVVLSEIAIRALSPAVNDSGTAIDVIGRCARLLALWAEGARGDSGQSPKFPRIHVVPIRSEDLFDDAFRLVARDGAAQIEVQSRLQKALRALRHTGDHAFRQAAAYQSQLALQRAEQAMTMDADKQLLRDIVADARMP</sequence>
<dbReference type="EMBL" id="CADIKZ010000001">
    <property type="protein sequence ID" value="CAB3825585.1"/>
    <property type="molecule type" value="Genomic_DNA"/>
</dbReference>
<feature type="transmembrane region" description="Helical" evidence="1">
    <location>
        <begin position="133"/>
        <end position="153"/>
    </location>
</feature>
<protein>
    <recommendedName>
        <fullName evidence="4">DUF2254 domain-containing protein</fullName>
    </recommendedName>
</protein>
<evidence type="ECO:0000313" key="2">
    <source>
        <dbReference type="EMBL" id="CAB3825585.1"/>
    </source>
</evidence>
<organism evidence="2 3">
    <name type="scientific">Achromobacter pulmonis</name>
    <dbReference type="NCBI Taxonomy" id="1389932"/>
    <lineage>
        <taxon>Bacteria</taxon>
        <taxon>Pseudomonadati</taxon>
        <taxon>Pseudomonadota</taxon>
        <taxon>Betaproteobacteria</taxon>
        <taxon>Burkholderiales</taxon>
        <taxon>Alcaligenaceae</taxon>
        <taxon>Achromobacter</taxon>
    </lineage>
</organism>
<keyword evidence="1" id="KW-0812">Transmembrane</keyword>
<name>A0A6S7BZT0_9BURK</name>
<keyword evidence="1" id="KW-0472">Membrane</keyword>
<dbReference type="InterPro" id="IPR018723">
    <property type="entry name" value="DUF2254_membrane"/>
</dbReference>
<feature type="transmembrane region" description="Helical" evidence="1">
    <location>
        <begin position="103"/>
        <end position="121"/>
    </location>
</feature>
<dbReference type="RefSeq" id="WP_175139915.1">
    <property type="nucleotide sequence ID" value="NZ_CADIKZ010000001.1"/>
</dbReference>
<proteinExistence type="predicted"/>